<feature type="transmembrane region" description="Helical" evidence="1">
    <location>
        <begin position="12"/>
        <end position="36"/>
    </location>
</feature>
<dbReference type="InterPro" id="IPR011737">
    <property type="entry name" value="CHP02206_TP0381"/>
</dbReference>
<name>A0ABU0AES3_9BACI</name>
<gene>
    <name evidence="2" type="ORF">J2S17_001628</name>
</gene>
<comment type="caution">
    <text evidence="2">The sequence shown here is derived from an EMBL/GenBank/DDBJ whole genome shotgun (WGS) entry which is preliminary data.</text>
</comment>
<proteinExistence type="predicted"/>
<sequence length="241" mass="28566">MSKYFAHQYEEFPFSLFSISHSVMIAMFLIGIYLIYRYQSILHSFHLVMRKTMLILLFLFEFFYHVWLWTGDQWNLSFALPLHLCSISLILCLLLLITESRFLFQVVFYIGVAGATMAMITPELFLGFPHFRYFQFFFTHMLIIWICFYYVFVMKYRPTKKGLIVAILAINLFAVIAMIVNKWTGGNYMFLSYKPVNGSILDYFGPYPIYILILEGVALVLFWLILIPFSRKSEKEMDGYE</sequence>
<protein>
    <submittedName>
        <fullName evidence="2">Integral membrane protein (TIGR02206 family)</fullName>
    </submittedName>
</protein>
<keyword evidence="1" id="KW-0812">Transmembrane</keyword>
<dbReference type="EMBL" id="JAUSUB010000005">
    <property type="protein sequence ID" value="MDQ0269756.1"/>
    <property type="molecule type" value="Genomic_DNA"/>
</dbReference>
<feature type="transmembrane region" description="Helical" evidence="1">
    <location>
        <begin position="164"/>
        <end position="184"/>
    </location>
</feature>
<feature type="transmembrane region" description="Helical" evidence="1">
    <location>
        <begin position="204"/>
        <end position="227"/>
    </location>
</feature>
<evidence type="ECO:0000313" key="3">
    <source>
        <dbReference type="Proteomes" id="UP001238088"/>
    </source>
</evidence>
<keyword evidence="1" id="KW-0472">Membrane</keyword>
<feature type="transmembrane region" description="Helical" evidence="1">
    <location>
        <begin position="102"/>
        <end position="121"/>
    </location>
</feature>
<keyword evidence="3" id="KW-1185">Reference proteome</keyword>
<evidence type="ECO:0000256" key="1">
    <source>
        <dbReference type="SAM" id="Phobius"/>
    </source>
</evidence>
<reference evidence="2 3" key="1">
    <citation type="submission" date="2023-07" db="EMBL/GenBank/DDBJ databases">
        <title>Genomic Encyclopedia of Type Strains, Phase IV (KMG-IV): sequencing the most valuable type-strain genomes for metagenomic binning, comparative biology and taxonomic classification.</title>
        <authorList>
            <person name="Goeker M."/>
        </authorList>
    </citation>
    <scope>NUCLEOTIDE SEQUENCE [LARGE SCALE GENOMIC DNA]</scope>
    <source>
        <strain evidence="2 3">DSM 23494</strain>
    </source>
</reference>
<dbReference type="NCBIfam" id="TIGR02206">
    <property type="entry name" value="intg_mem_TP0381"/>
    <property type="match status" value="1"/>
</dbReference>
<dbReference type="Pfam" id="PF14808">
    <property type="entry name" value="TMEM164"/>
    <property type="match status" value="1"/>
</dbReference>
<feature type="transmembrane region" description="Helical" evidence="1">
    <location>
        <begin position="76"/>
        <end position="97"/>
    </location>
</feature>
<organism evidence="2 3">
    <name type="scientific">Cytobacillus purgationiresistens</name>
    <dbReference type="NCBI Taxonomy" id="863449"/>
    <lineage>
        <taxon>Bacteria</taxon>
        <taxon>Bacillati</taxon>
        <taxon>Bacillota</taxon>
        <taxon>Bacilli</taxon>
        <taxon>Bacillales</taxon>
        <taxon>Bacillaceae</taxon>
        <taxon>Cytobacillus</taxon>
    </lineage>
</organism>
<evidence type="ECO:0000313" key="2">
    <source>
        <dbReference type="EMBL" id="MDQ0269756.1"/>
    </source>
</evidence>
<feature type="transmembrane region" description="Helical" evidence="1">
    <location>
        <begin position="133"/>
        <end position="152"/>
    </location>
</feature>
<dbReference type="Proteomes" id="UP001238088">
    <property type="component" value="Unassembled WGS sequence"/>
</dbReference>
<accession>A0ABU0AES3</accession>
<keyword evidence="1" id="KW-1133">Transmembrane helix</keyword>
<feature type="transmembrane region" description="Helical" evidence="1">
    <location>
        <begin position="48"/>
        <end position="70"/>
    </location>
</feature>
<dbReference type="RefSeq" id="WP_307473580.1">
    <property type="nucleotide sequence ID" value="NZ_JAUSUB010000005.1"/>
</dbReference>